<dbReference type="Pfam" id="PF08313">
    <property type="entry name" value="SCA7"/>
    <property type="match status" value="1"/>
</dbReference>
<sequence length="272" mass="30210">MSAAIHSKKIFSDDDDDSDDMGTNKPQTKPNKKRKRNAIKRFDDEQHATNTNTATAAIASKDTPQLEDTDDTEEKEKKKIKREKKAKPKAIPKKKAPLDLDRQCGVLIAPLMNPCTRSLTCKIHAMGAKRAVEGRTQPFNELLAAYQKKGIGRPQVPAGGTSSQVNQHAQQQKSLSGKANVHKQQQQQQAIDDDLANNAAIDSDEETETIRMAIEQNRPHPLGCRQVYYVRRKREYHKLRDILLEAITPKVNPSASTSSTATNSTNVTTTST</sequence>
<dbReference type="RefSeq" id="XP_064685912.1">
    <property type="nucleotide sequence ID" value="XM_064828710.1"/>
</dbReference>
<proteinExistence type="predicted"/>
<feature type="region of interest" description="Disordered" evidence="1">
    <location>
        <begin position="1"/>
        <end position="94"/>
    </location>
</feature>
<dbReference type="EMBL" id="JASEJX010000012">
    <property type="protein sequence ID" value="KAK4519246.1"/>
    <property type="molecule type" value="Genomic_DNA"/>
</dbReference>
<dbReference type="GO" id="GO:0000124">
    <property type="term" value="C:SAGA complex"/>
    <property type="evidence" value="ECO:0007669"/>
    <property type="project" value="InterPro"/>
</dbReference>
<dbReference type="GeneID" id="89953164"/>
<dbReference type="InterPro" id="IPR013243">
    <property type="entry name" value="SCA7_dom"/>
</dbReference>
<gene>
    <name evidence="3" type="ORF">ATC70_009478</name>
</gene>
<accession>A0AAN7I331</accession>
<dbReference type="GO" id="GO:0031048">
    <property type="term" value="P:regulatory ncRNA-mediated heterochromatin formation"/>
    <property type="evidence" value="ECO:0007669"/>
    <property type="project" value="TreeGrafter"/>
</dbReference>
<evidence type="ECO:0000313" key="3">
    <source>
        <dbReference type="EMBL" id="KAK4519246.1"/>
    </source>
</evidence>
<evidence type="ECO:0000256" key="1">
    <source>
        <dbReference type="SAM" id="MobiDB-lite"/>
    </source>
</evidence>
<protein>
    <recommendedName>
        <fullName evidence="2">SCA7 domain-containing protein</fullName>
    </recommendedName>
</protein>
<dbReference type="InterPro" id="IPR037804">
    <property type="entry name" value="SGF73"/>
</dbReference>
<reference evidence="3 4" key="1">
    <citation type="submission" date="2022-11" db="EMBL/GenBank/DDBJ databases">
        <title>Mucor velutinosus strain NIH1002 WGS.</title>
        <authorList>
            <person name="Subramanian P."/>
            <person name="Mullikin J.C."/>
            <person name="Segre J.A."/>
            <person name="Zelazny A.M."/>
        </authorList>
    </citation>
    <scope>NUCLEOTIDE SEQUENCE [LARGE SCALE GENOMIC DNA]</scope>
    <source>
        <strain evidence="3 4">NIH1002</strain>
    </source>
</reference>
<dbReference type="PROSITE" id="PS51505">
    <property type="entry name" value="SCA7"/>
    <property type="match status" value="1"/>
</dbReference>
<feature type="region of interest" description="Disordered" evidence="1">
    <location>
        <begin position="156"/>
        <end position="198"/>
    </location>
</feature>
<dbReference type="PANTHER" id="PTHR47805:SF1">
    <property type="entry name" value="SAGA-ASSOCIATED FACTOR 73"/>
    <property type="match status" value="1"/>
</dbReference>
<feature type="compositionally biased region" description="Basic residues" evidence="1">
    <location>
        <begin position="30"/>
        <end position="39"/>
    </location>
</feature>
<evidence type="ECO:0000259" key="2">
    <source>
        <dbReference type="PROSITE" id="PS51505"/>
    </source>
</evidence>
<feature type="compositionally biased region" description="Basic residues" evidence="1">
    <location>
        <begin position="78"/>
        <end position="94"/>
    </location>
</feature>
<evidence type="ECO:0000313" key="4">
    <source>
        <dbReference type="Proteomes" id="UP001304243"/>
    </source>
</evidence>
<feature type="compositionally biased region" description="Low complexity" evidence="1">
    <location>
        <begin position="48"/>
        <end position="57"/>
    </location>
</feature>
<feature type="compositionally biased region" description="Low complexity" evidence="1">
    <location>
        <begin position="254"/>
        <end position="272"/>
    </location>
</feature>
<dbReference type="Gene3D" id="6.10.140.1270">
    <property type="match status" value="1"/>
</dbReference>
<dbReference type="PANTHER" id="PTHR47805">
    <property type="entry name" value="SAGA-ASSOCIATED FACTOR 73"/>
    <property type="match status" value="1"/>
</dbReference>
<feature type="compositionally biased region" description="Low complexity" evidence="1">
    <location>
        <begin position="184"/>
        <end position="198"/>
    </location>
</feature>
<organism evidence="3 4">
    <name type="scientific">Mucor velutinosus</name>
    <dbReference type="NCBI Taxonomy" id="708070"/>
    <lineage>
        <taxon>Eukaryota</taxon>
        <taxon>Fungi</taxon>
        <taxon>Fungi incertae sedis</taxon>
        <taxon>Mucoromycota</taxon>
        <taxon>Mucoromycotina</taxon>
        <taxon>Mucoromycetes</taxon>
        <taxon>Mucorales</taxon>
        <taxon>Mucorineae</taxon>
        <taxon>Mucoraceae</taxon>
        <taxon>Mucor</taxon>
    </lineage>
</organism>
<keyword evidence="4" id="KW-1185">Reference proteome</keyword>
<dbReference type="GO" id="GO:0006357">
    <property type="term" value="P:regulation of transcription by RNA polymerase II"/>
    <property type="evidence" value="ECO:0007669"/>
    <property type="project" value="TreeGrafter"/>
</dbReference>
<comment type="caution">
    <text evidence="3">The sequence shown here is derived from an EMBL/GenBank/DDBJ whole genome shotgun (WGS) entry which is preliminary data.</text>
</comment>
<name>A0AAN7I331_9FUNG</name>
<dbReference type="Proteomes" id="UP001304243">
    <property type="component" value="Unassembled WGS sequence"/>
</dbReference>
<feature type="domain" description="SCA7" evidence="2">
    <location>
        <begin position="91"/>
        <end position="158"/>
    </location>
</feature>
<dbReference type="GO" id="GO:1904802">
    <property type="term" value="P:RITS complex assembly"/>
    <property type="evidence" value="ECO:0007669"/>
    <property type="project" value="TreeGrafter"/>
</dbReference>
<feature type="compositionally biased region" description="Polar residues" evidence="1">
    <location>
        <begin position="160"/>
        <end position="177"/>
    </location>
</feature>
<feature type="region of interest" description="Disordered" evidence="1">
    <location>
        <begin position="252"/>
        <end position="272"/>
    </location>
</feature>
<dbReference type="AlphaFoldDB" id="A0AAN7I331"/>